<dbReference type="GO" id="GO:0000981">
    <property type="term" value="F:DNA-binding transcription factor activity, RNA polymerase II-specific"/>
    <property type="evidence" value="ECO:0007669"/>
    <property type="project" value="InterPro"/>
</dbReference>
<dbReference type="PROSITE" id="PS50048">
    <property type="entry name" value="ZN2_CY6_FUNGAL_2"/>
    <property type="match status" value="1"/>
</dbReference>
<keyword evidence="9" id="KW-0539">Nucleus</keyword>
<keyword evidence="6" id="KW-0238">DNA-binding</keyword>
<dbReference type="InterPro" id="IPR001138">
    <property type="entry name" value="Zn2Cys6_DnaBD"/>
</dbReference>
<keyword evidence="2" id="KW-0479">Metal-binding</keyword>
<dbReference type="EMBL" id="RSDZ01000047">
    <property type="protein sequence ID" value="RXG46704.1"/>
    <property type="molecule type" value="Genomic_DNA"/>
</dbReference>
<dbReference type="Pfam" id="PF00172">
    <property type="entry name" value="Zn_clus"/>
    <property type="match status" value="1"/>
</dbReference>
<comment type="caution">
    <text evidence="12">The sequence shown here is derived from an EMBL/GenBank/DDBJ whole genome shotgun (WGS) entry which is preliminary data.</text>
</comment>
<keyword evidence="4" id="KW-0672">Quinate metabolism</keyword>
<dbReference type="PROSITE" id="PS00463">
    <property type="entry name" value="ZN2_CY6_FUNGAL_1"/>
    <property type="match status" value="1"/>
</dbReference>
<proteinExistence type="predicted"/>
<feature type="compositionally biased region" description="Polar residues" evidence="10">
    <location>
        <begin position="10"/>
        <end position="19"/>
    </location>
</feature>
<dbReference type="SMART" id="SM00066">
    <property type="entry name" value="GAL4"/>
    <property type="match status" value="1"/>
</dbReference>
<name>A0A444S046_VERDA</name>
<evidence type="ECO:0000256" key="6">
    <source>
        <dbReference type="ARBA" id="ARBA00023125"/>
    </source>
</evidence>
<reference evidence="12 13" key="1">
    <citation type="submission" date="2018-12" db="EMBL/GenBank/DDBJ databases">
        <title>Genome of Verticillium dahliae isolate Getta Getta.</title>
        <authorList>
            <person name="Gardiner D.M."/>
        </authorList>
    </citation>
    <scope>NUCLEOTIDE SEQUENCE [LARGE SCALE GENOMIC DNA]</scope>
    <source>
        <strain evidence="12 13">Getta Getta</strain>
    </source>
</reference>
<evidence type="ECO:0000256" key="2">
    <source>
        <dbReference type="ARBA" id="ARBA00022723"/>
    </source>
</evidence>
<evidence type="ECO:0000259" key="11">
    <source>
        <dbReference type="PROSITE" id="PS50048"/>
    </source>
</evidence>
<evidence type="ECO:0000256" key="7">
    <source>
        <dbReference type="ARBA" id="ARBA00023159"/>
    </source>
</evidence>
<dbReference type="GO" id="GO:0008270">
    <property type="term" value="F:zinc ion binding"/>
    <property type="evidence" value="ECO:0007669"/>
    <property type="project" value="InterPro"/>
</dbReference>
<evidence type="ECO:0000256" key="3">
    <source>
        <dbReference type="ARBA" id="ARBA00022833"/>
    </source>
</evidence>
<dbReference type="GO" id="GO:0003677">
    <property type="term" value="F:DNA binding"/>
    <property type="evidence" value="ECO:0007669"/>
    <property type="project" value="UniProtKB-KW"/>
</dbReference>
<evidence type="ECO:0000256" key="1">
    <source>
        <dbReference type="ARBA" id="ARBA00004123"/>
    </source>
</evidence>
<dbReference type="PANTHER" id="PTHR47655:SF2">
    <property type="entry name" value="QUINIC ACID UTILIZATION ACTIVATOR"/>
    <property type="match status" value="1"/>
</dbReference>
<evidence type="ECO:0000313" key="12">
    <source>
        <dbReference type="EMBL" id="RXG46704.1"/>
    </source>
</evidence>
<evidence type="ECO:0000256" key="4">
    <source>
        <dbReference type="ARBA" id="ARBA00022911"/>
    </source>
</evidence>
<sequence>MPSKRKTNDVETNPTSTSGPVKRQRVSRACDQCRSAREKCDGIQPQCFACVSLNRECTYNVAPKKRGVQTGLIRTLESALVWVFEQFPGTEAALNDLLTQESGPESLLIGKESEAEMARALR</sequence>
<gene>
    <name evidence="12" type="ORF">VDGE_30341</name>
</gene>
<evidence type="ECO:0000256" key="8">
    <source>
        <dbReference type="ARBA" id="ARBA00023163"/>
    </source>
</evidence>
<evidence type="ECO:0000256" key="5">
    <source>
        <dbReference type="ARBA" id="ARBA00023015"/>
    </source>
</evidence>
<dbReference type="PANTHER" id="PTHR47655">
    <property type="entry name" value="QUINIC ACID UTILIZATION ACTIVATOR"/>
    <property type="match status" value="1"/>
</dbReference>
<organism evidence="12 13">
    <name type="scientific">Verticillium dahliae</name>
    <name type="common">Verticillium wilt</name>
    <dbReference type="NCBI Taxonomy" id="27337"/>
    <lineage>
        <taxon>Eukaryota</taxon>
        <taxon>Fungi</taxon>
        <taxon>Dikarya</taxon>
        <taxon>Ascomycota</taxon>
        <taxon>Pezizomycotina</taxon>
        <taxon>Sordariomycetes</taxon>
        <taxon>Hypocreomycetidae</taxon>
        <taxon>Glomerellales</taxon>
        <taxon>Plectosphaerellaceae</taxon>
        <taxon>Verticillium</taxon>
    </lineage>
</organism>
<dbReference type="FunFam" id="4.10.240.10:FF:000005">
    <property type="entry name" value="Quinic acid utilization activator"/>
    <property type="match status" value="1"/>
</dbReference>
<evidence type="ECO:0000256" key="9">
    <source>
        <dbReference type="ARBA" id="ARBA00023242"/>
    </source>
</evidence>
<dbReference type="AlphaFoldDB" id="A0A444S046"/>
<keyword evidence="5" id="KW-0805">Transcription regulation</keyword>
<evidence type="ECO:0000256" key="10">
    <source>
        <dbReference type="SAM" id="MobiDB-lite"/>
    </source>
</evidence>
<dbReference type="GO" id="GO:0045944">
    <property type="term" value="P:positive regulation of transcription by RNA polymerase II"/>
    <property type="evidence" value="ECO:0007669"/>
    <property type="project" value="TreeGrafter"/>
</dbReference>
<dbReference type="Proteomes" id="UP000288725">
    <property type="component" value="Chromosome 6"/>
</dbReference>
<dbReference type="CDD" id="cd00067">
    <property type="entry name" value="GAL4"/>
    <property type="match status" value="1"/>
</dbReference>
<accession>A0A444S046</accession>
<dbReference type="SUPFAM" id="SSF57701">
    <property type="entry name" value="Zn2/Cys6 DNA-binding domain"/>
    <property type="match status" value="1"/>
</dbReference>
<keyword evidence="8" id="KW-0804">Transcription</keyword>
<dbReference type="GO" id="GO:0005634">
    <property type="term" value="C:nucleus"/>
    <property type="evidence" value="ECO:0007669"/>
    <property type="project" value="UniProtKB-SubCell"/>
</dbReference>
<keyword evidence="3" id="KW-0862">Zinc</keyword>
<dbReference type="Gene3D" id="4.10.240.10">
    <property type="entry name" value="Zn(2)-C6 fungal-type DNA-binding domain"/>
    <property type="match status" value="1"/>
</dbReference>
<protein>
    <recommendedName>
        <fullName evidence="11">Zn(2)-C6 fungal-type domain-containing protein</fullName>
    </recommendedName>
</protein>
<feature type="domain" description="Zn(2)-C6 fungal-type" evidence="11">
    <location>
        <begin position="29"/>
        <end position="59"/>
    </location>
</feature>
<comment type="subcellular location">
    <subcellularLocation>
        <location evidence="1">Nucleus</location>
    </subcellularLocation>
</comment>
<feature type="region of interest" description="Disordered" evidence="10">
    <location>
        <begin position="1"/>
        <end position="23"/>
    </location>
</feature>
<dbReference type="InterPro" id="IPR036864">
    <property type="entry name" value="Zn2-C6_fun-type_DNA-bd_sf"/>
</dbReference>
<dbReference type="InterPro" id="IPR052783">
    <property type="entry name" value="Metabolic/Drug-Res_Regulator"/>
</dbReference>
<keyword evidence="7" id="KW-0010">Activator</keyword>
<evidence type="ECO:0000313" key="13">
    <source>
        <dbReference type="Proteomes" id="UP000288725"/>
    </source>
</evidence>